<dbReference type="AlphaFoldDB" id="A0A8B3FT35"/>
<proteinExistence type="predicted"/>
<protein>
    <submittedName>
        <fullName evidence="1">Uncharacterized protein</fullName>
    </submittedName>
</protein>
<comment type="caution">
    <text evidence="1">The sequence shown here is derived from an EMBL/GenBank/DDBJ whole genome shotgun (WGS) entry which is preliminary data.</text>
</comment>
<evidence type="ECO:0000313" key="2">
    <source>
        <dbReference type="Proteomes" id="UP000279336"/>
    </source>
</evidence>
<gene>
    <name evidence="1" type="ORF">D7U36_00660</name>
</gene>
<sequence length="72" mass="7600">MLALSGISVFVILSWGGAFSPWQLLLVSGLTAMVTTVVELVTNNGLDTLFCPAAAMTVLCSAQLLFQRLAIN</sequence>
<accession>A0A8B3FT35</accession>
<reference evidence="1 2" key="1">
    <citation type="submission" date="2018-10" db="EMBL/GenBank/DDBJ databases">
        <title>Propionibacterium australiense Genome Sequencing and Assembly.</title>
        <authorList>
            <person name="Bernier A.-M."/>
            <person name="Bernard K."/>
        </authorList>
    </citation>
    <scope>NUCLEOTIDE SEQUENCE [LARGE SCALE GENOMIC DNA]</scope>
    <source>
        <strain evidence="1 2">NML98A078</strain>
    </source>
</reference>
<name>A0A8B3FT35_9ACTN</name>
<dbReference type="EMBL" id="RCIW01000001">
    <property type="protein sequence ID" value="RLP12976.1"/>
    <property type="molecule type" value="Genomic_DNA"/>
</dbReference>
<evidence type="ECO:0000313" key="1">
    <source>
        <dbReference type="EMBL" id="RLP12976.1"/>
    </source>
</evidence>
<dbReference type="Proteomes" id="UP000279336">
    <property type="component" value="Unassembled WGS sequence"/>
</dbReference>
<organism evidence="1 2">
    <name type="scientific">Propionibacterium australiense</name>
    <dbReference type="NCBI Taxonomy" id="119981"/>
    <lineage>
        <taxon>Bacteria</taxon>
        <taxon>Bacillati</taxon>
        <taxon>Actinomycetota</taxon>
        <taxon>Actinomycetes</taxon>
        <taxon>Propionibacteriales</taxon>
        <taxon>Propionibacteriaceae</taxon>
        <taxon>Propionibacterium</taxon>
    </lineage>
</organism>